<sequence>MKNNNNRTSQTETATLLLKQEQSSGEILSKSAKAKHTRNTSFDNLNTTTTTTTPTPSDSSPASAVQKWFSNILKPSNNNPTPPSLPSTPDPPTPNQTLPPRQLPHCKSRFQTDPSSPRPQGIPTPSRLNNSTPTLLPDSLVEKQQQQQQQQKQKLVLSPPRNLVESAHRRSISLYTCSFDKIAPKLKATTNVGEEFKEEEEYSVDDVSLNGFLKQQRIKAKKLLNGELNAKAQIVLSGPSNSTSSIVAAICYAWLLENRMSNNKGEGYGEGCVVVPVINVNLESLMMAGQLSIVVVGQDILRTNSEVESQCTVLTDNYCEEAYDLLQTPVLKKLLLAGILLDTQNLKTYDKSSMTRDSEAVQLLLVGSAPSYRYSLYDQYDLDSLAHAEHRVLEKKPTSASHLEDIIHNSDKNPSNAGSAKTNRVSPKTS</sequence>
<feature type="compositionally biased region" description="Low complexity" evidence="1">
    <location>
        <begin position="47"/>
        <end position="61"/>
    </location>
</feature>
<feature type="region of interest" description="Disordered" evidence="1">
    <location>
        <begin position="407"/>
        <end position="430"/>
    </location>
</feature>
<reference evidence="2" key="2">
    <citation type="submission" date="2021-01" db="UniProtKB">
        <authorList>
            <consortium name="EnsemblPlants"/>
        </authorList>
    </citation>
    <scope>IDENTIFICATION</scope>
</reference>
<dbReference type="InParanoid" id="A0A7N2MNG7"/>
<proteinExistence type="predicted"/>
<dbReference type="EnsemblPlants" id="QL10p006759:mrna">
    <property type="protein sequence ID" value="QL10p006759:mrna"/>
    <property type="gene ID" value="QL10p006759"/>
</dbReference>
<feature type="compositionally biased region" description="Polar residues" evidence="1">
    <location>
        <begin position="1"/>
        <end position="26"/>
    </location>
</feature>
<dbReference type="PANTHER" id="PTHR12112:SF39">
    <property type="entry name" value="EG:152A3.5 PROTEIN (FBGN0003116_PN PROTEIN)"/>
    <property type="match status" value="1"/>
</dbReference>
<feature type="compositionally biased region" description="Polar residues" evidence="1">
    <location>
        <begin position="412"/>
        <end position="430"/>
    </location>
</feature>
<dbReference type="GO" id="GO:0005737">
    <property type="term" value="C:cytoplasm"/>
    <property type="evidence" value="ECO:0007669"/>
    <property type="project" value="TreeGrafter"/>
</dbReference>
<protein>
    <submittedName>
        <fullName evidence="2">Uncharacterized protein</fullName>
    </submittedName>
</protein>
<dbReference type="EMBL" id="LRBV02000010">
    <property type="status" value="NOT_ANNOTATED_CDS"/>
    <property type="molecule type" value="Genomic_DNA"/>
</dbReference>
<evidence type="ECO:0000313" key="3">
    <source>
        <dbReference type="Proteomes" id="UP000594261"/>
    </source>
</evidence>
<evidence type="ECO:0000256" key="1">
    <source>
        <dbReference type="SAM" id="MobiDB-lite"/>
    </source>
</evidence>
<dbReference type="PANTHER" id="PTHR12112">
    <property type="entry name" value="BNIP - RELATED"/>
    <property type="match status" value="1"/>
</dbReference>
<reference evidence="2 3" key="1">
    <citation type="journal article" date="2016" name="G3 (Bethesda)">
        <title>First Draft Assembly and Annotation of the Genome of a California Endemic Oak Quercus lobata Nee (Fagaceae).</title>
        <authorList>
            <person name="Sork V.L."/>
            <person name="Fitz-Gibbon S.T."/>
            <person name="Puiu D."/>
            <person name="Crepeau M."/>
            <person name="Gugger P.F."/>
            <person name="Sherman R."/>
            <person name="Stevens K."/>
            <person name="Langley C.H."/>
            <person name="Pellegrini M."/>
            <person name="Salzberg S.L."/>
        </authorList>
    </citation>
    <scope>NUCLEOTIDE SEQUENCE [LARGE SCALE GENOMIC DNA]</scope>
    <source>
        <strain evidence="2 3">cv. SW786</strain>
    </source>
</reference>
<dbReference type="GO" id="GO:0004309">
    <property type="term" value="F:exopolyphosphatase activity"/>
    <property type="evidence" value="ECO:0007669"/>
    <property type="project" value="TreeGrafter"/>
</dbReference>
<feature type="compositionally biased region" description="Pro residues" evidence="1">
    <location>
        <begin position="80"/>
        <end position="94"/>
    </location>
</feature>
<name>A0A7N2MNG7_QUELO</name>
<feature type="region of interest" description="Disordered" evidence="1">
    <location>
        <begin position="1"/>
        <end position="135"/>
    </location>
</feature>
<keyword evidence="3" id="KW-1185">Reference proteome</keyword>
<dbReference type="Gene3D" id="3.90.1640.10">
    <property type="entry name" value="inorganic pyrophosphatase (n-terminal core)"/>
    <property type="match status" value="2"/>
</dbReference>
<dbReference type="Gramene" id="QL10p006759:mrna">
    <property type="protein sequence ID" value="QL10p006759:mrna"/>
    <property type="gene ID" value="QL10p006759"/>
</dbReference>
<dbReference type="OMA" id="SEVESQC"/>
<accession>A0A7N2MNG7</accession>
<dbReference type="AlphaFoldDB" id="A0A7N2MNG7"/>
<evidence type="ECO:0000313" key="2">
    <source>
        <dbReference type="EnsemblPlants" id="QL10p006759:mrna"/>
    </source>
</evidence>
<dbReference type="Proteomes" id="UP000594261">
    <property type="component" value="Chromosome 10"/>
</dbReference>
<organism evidence="2 3">
    <name type="scientific">Quercus lobata</name>
    <name type="common">Valley oak</name>
    <dbReference type="NCBI Taxonomy" id="97700"/>
    <lineage>
        <taxon>Eukaryota</taxon>
        <taxon>Viridiplantae</taxon>
        <taxon>Streptophyta</taxon>
        <taxon>Embryophyta</taxon>
        <taxon>Tracheophyta</taxon>
        <taxon>Spermatophyta</taxon>
        <taxon>Magnoliopsida</taxon>
        <taxon>eudicotyledons</taxon>
        <taxon>Gunneridae</taxon>
        <taxon>Pentapetalae</taxon>
        <taxon>rosids</taxon>
        <taxon>fabids</taxon>
        <taxon>Fagales</taxon>
        <taxon>Fagaceae</taxon>
        <taxon>Quercus</taxon>
    </lineage>
</organism>